<reference evidence="2" key="1">
    <citation type="submission" date="2012-02" db="EMBL/GenBank/DDBJ databases">
        <title>The complete genome of Frateuria aurantia DSM 6220.</title>
        <authorList>
            <consortium name="US DOE Joint Genome Institute (JGI-PGF)"/>
            <person name="Lucas S."/>
            <person name="Copeland A."/>
            <person name="Lapidus A."/>
            <person name="Glavina del Rio T."/>
            <person name="Dalin E."/>
            <person name="Tice H."/>
            <person name="Bruce D."/>
            <person name="Goodwin L."/>
            <person name="Pitluck S."/>
            <person name="Peters L."/>
            <person name="Ovchinnikova G."/>
            <person name="Teshima H."/>
            <person name="Kyrpides N."/>
            <person name="Mavromatis K."/>
            <person name="Ivanova N."/>
            <person name="Brettin T."/>
            <person name="Detter J.C."/>
            <person name="Han C."/>
            <person name="Larimer F."/>
            <person name="Land M."/>
            <person name="Hauser L."/>
            <person name="Markowitz V."/>
            <person name="Cheng J.-F."/>
            <person name="Hugenholtz P."/>
            <person name="Woyke T."/>
            <person name="Wu D."/>
            <person name="Brambilla E."/>
            <person name="Klenk H.-P."/>
            <person name="Eisen J.A."/>
        </authorList>
    </citation>
    <scope>NUCLEOTIDE SEQUENCE</scope>
    <source>
        <strain evidence="2">DSM 6220</strain>
    </source>
</reference>
<dbReference type="AlphaFoldDB" id="H8L6I3"/>
<name>H8L6I3_FRAAD</name>
<evidence type="ECO:0000313" key="2">
    <source>
        <dbReference type="EMBL" id="AFC85972.1"/>
    </source>
</evidence>
<dbReference type="HOGENOM" id="CLU_136764_0_0_6"/>
<gene>
    <name evidence="2" type="ordered locus">Fraau_1553</name>
</gene>
<dbReference type="RefSeq" id="WP_014402977.1">
    <property type="nucleotide sequence ID" value="NC_017033.1"/>
</dbReference>
<dbReference type="KEGG" id="fau:Fraau_1553"/>
<dbReference type="Proteomes" id="UP000005234">
    <property type="component" value="Chromosome"/>
</dbReference>
<evidence type="ECO:0000256" key="1">
    <source>
        <dbReference type="SAM" id="SignalP"/>
    </source>
</evidence>
<organism evidence="2 3">
    <name type="scientific">Frateuria aurantia (strain ATCC 33424 / DSM 6220 / KCTC 2777 / LMG 1558 / NBRC 3245 / NCIMB 13370)</name>
    <name type="common">Acetobacter aurantius</name>
    <dbReference type="NCBI Taxonomy" id="767434"/>
    <lineage>
        <taxon>Bacteria</taxon>
        <taxon>Pseudomonadati</taxon>
        <taxon>Pseudomonadota</taxon>
        <taxon>Gammaproteobacteria</taxon>
        <taxon>Lysobacterales</taxon>
        <taxon>Rhodanobacteraceae</taxon>
        <taxon>Frateuria</taxon>
    </lineage>
</organism>
<feature type="chain" id="PRO_5003613701" description="DUF4168 domain-containing protein" evidence="1">
    <location>
        <begin position="34"/>
        <end position="190"/>
    </location>
</feature>
<dbReference type="OrthoDB" id="5957195at2"/>
<protein>
    <recommendedName>
        <fullName evidence="4">DUF4168 domain-containing protein</fullName>
    </recommendedName>
</protein>
<keyword evidence="3" id="KW-1185">Reference proteome</keyword>
<dbReference type="EMBL" id="CP003350">
    <property type="protein sequence ID" value="AFC85972.1"/>
    <property type="molecule type" value="Genomic_DNA"/>
</dbReference>
<evidence type="ECO:0008006" key="4">
    <source>
        <dbReference type="Google" id="ProtNLM"/>
    </source>
</evidence>
<accession>H8L6I3</accession>
<dbReference type="eggNOG" id="ENOG5034BKR">
    <property type="taxonomic scope" value="Bacteria"/>
</dbReference>
<keyword evidence="1" id="KW-0732">Signal</keyword>
<dbReference type="STRING" id="767434.Fraau_1553"/>
<proteinExistence type="predicted"/>
<evidence type="ECO:0000313" key="3">
    <source>
        <dbReference type="Proteomes" id="UP000005234"/>
    </source>
</evidence>
<sequence>MRFSSRRGAPRISSRWLRGSMVLLLSVAPLAYAQQGGGPPLPAADLQAIDRYTLNEDVLQRLMAVVKEGHALGIHPTQPAADQQREPYSLDAIAAQAVAADPRIAPLLARYGFTPRQFLLTNMAMSTAALAVQAKQHPELAGYVAGRHINPANVAFYETHLTEIAAFLRSQQGAADPAGTGTAAGSQSGS</sequence>
<feature type="signal peptide" evidence="1">
    <location>
        <begin position="1"/>
        <end position="33"/>
    </location>
</feature>